<feature type="domain" description="HTH tetR-type" evidence="4">
    <location>
        <begin position="21"/>
        <end position="85"/>
    </location>
</feature>
<dbReference type="SUPFAM" id="SSF46689">
    <property type="entry name" value="Homeodomain-like"/>
    <property type="match status" value="1"/>
</dbReference>
<protein>
    <recommendedName>
        <fullName evidence="4">HTH tetR-type domain-containing protein</fullName>
    </recommendedName>
</protein>
<evidence type="ECO:0000256" key="3">
    <source>
        <dbReference type="SAM" id="MobiDB-lite"/>
    </source>
</evidence>
<gene>
    <name evidence="5" type="ORF">GCM10009799_22370</name>
</gene>
<reference evidence="5 6" key="1">
    <citation type="journal article" date="2019" name="Int. J. Syst. Evol. Microbiol.">
        <title>The Global Catalogue of Microorganisms (GCM) 10K type strain sequencing project: providing services to taxonomists for standard genome sequencing and annotation.</title>
        <authorList>
            <consortium name="The Broad Institute Genomics Platform"/>
            <consortium name="The Broad Institute Genome Sequencing Center for Infectious Disease"/>
            <person name="Wu L."/>
            <person name="Ma J."/>
        </authorList>
    </citation>
    <scope>NUCLEOTIDE SEQUENCE [LARGE SCALE GENOMIC DNA]</scope>
    <source>
        <strain evidence="5 6">JCM 15313</strain>
    </source>
</reference>
<evidence type="ECO:0000256" key="2">
    <source>
        <dbReference type="PROSITE-ProRule" id="PRU00335"/>
    </source>
</evidence>
<name>A0ABN2T045_9ACTN</name>
<dbReference type="InterPro" id="IPR001647">
    <property type="entry name" value="HTH_TetR"/>
</dbReference>
<feature type="DNA-binding region" description="H-T-H motif" evidence="2">
    <location>
        <begin position="48"/>
        <end position="67"/>
    </location>
</feature>
<dbReference type="Proteomes" id="UP001501585">
    <property type="component" value="Unassembled WGS sequence"/>
</dbReference>
<sequence>MSGDSRAATGLTRRRRRLSDQETERRMLQAAMDQVSSAGLTVSLEHISFEDVIRDAGVSRSAVYRRWPYKDLFFSDLLKELARGTSPGIVEENPEARRAVDQTILDRLDWLKTPSLRIALAAEILRQGAPAELQTFLRSPEWRTYLALHATFLSLPEGELRAEVQASLAESERNVTAGLASAYERVASLLGLRLRPTLGTGFEALATLANAMVRGVVVMAPATPALSEETIRADLFGAPDPADWTLPGLALGALAAAFLEADPDVEVDDDRVAEIRRALTRED</sequence>
<dbReference type="Gene3D" id="1.10.357.10">
    <property type="entry name" value="Tetracycline Repressor, domain 2"/>
    <property type="match status" value="1"/>
</dbReference>
<feature type="compositionally biased region" description="Low complexity" evidence="3">
    <location>
        <begin position="1"/>
        <end position="11"/>
    </location>
</feature>
<proteinExistence type="predicted"/>
<organism evidence="5 6">
    <name type="scientific">Nocardiopsis rhodophaea</name>
    <dbReference type="NCBI Taxonomy" id="280238"/>
    <lineage>
        <taxon>Bacteria</taxon>
        <taxon>Bacillati</taxon>
        <taxon>Actinomycetota</taxon>
        <taxon>Actinomycetes</taxon>
        <taxon>Streptosporangiales</taxon>
        <taxon>Nocardiopsidaceae</taxon>
        <taxon>Nocardiopsis</taxon>
    </lineage>
</organism>
<dbReference type="RefSeq" id="WP_344161944.1">
    <property type="nucleotide sequence ID" value="NZ_BAAAPC010000008.1"/>
</dbReference>
<evidence type="ECO:0000313" key="5">
    <source>
        <dbReference type="EMBL" id="GAA1995495.1"/>
    </source>
</evidence>
<keyword evidence="6" id="KW-1185">Reference proteome</keyword>
<accession>A0ABN2T045</accession>
<evidence type="ECO:0000256" key="1">
    <source>
        <dbReference type="ARBA" id="ARBA00023125"/>
    </source>
</evidence>
<comment type="caution">
    <text evidence="5">The sequence shown here is derived from an EMBL/GenBank/DDBJ whole genome shotgun (WGS) entry which is preliminary data.</text>
</comment>
<feature type="region of interest" description="Disordered" evidence="3">
    <location>
        <begin position="1"/>
        <end position="23"/>
    </location>
</feature>
<dbReference type="EMBL" id="BAAAPC010000008">
    <property type="protein sequence ID" value="GAA1995495.1"/>
    <property type="molecule type" value="Genomic_DNA"/>
</dbReference>
<keyword evidence="1 2" id="KW-0238">DNA-binding</keyword>
<evidence type="ECO:0000313" key="6">
    <source>
        <dbReference type="Proteomes" id="UP001501585"/>
    </source>
</evidence>
<evidence type="ECO:0000259" key="4">
    <source>
        <dbReference type="PROSITE" id="PS50977"/>
    </source>
</evidence>
<dbReference type="InterPro" id="IPR009057">
    <property type="entry name" value="Homeodomain-like_sf"/>
</dbReference>
<dbReference type="PROSITE" id="PS50977">
    <property type="entry name" value="HTH_TETR_2"/>
    <property type="match status" value="1"/>
</dbReference>